<evidence type="ECO:0000313" key="13">
    <source>
        <dbReference type="EMBL" id="MBM4717171.1"/>
    </source>
</evidence>
<dbReference type="GO" id="GO:0005524">
    <property type="term" value="F:ATP binding"/>
    <property type="evidence" value="ECO:0007669"/>
    <property type="project" value="UniProtKB-UniRule"/>
</dbReference>
<organism evidence="13 14">
    <name type="scientific">Rhodococcus hoagii</name>
    <name type="common">Corynebacterium equii</name>
    <dbReference type="NCBI Taxonomy" id="43767"/>
    <lineage>
        <taxon>Bacteria</taxon>
        <taxon>Bacillati</taxon>
        <taxon>Actinomycetota</taxon>
        <taxon>Actinomycetes</taxon>
        <taxon>Mycobacteriales</taxon>
        <taxon>Nocardiaceae</taxon>
        <taxon>Prescottella</taxon>
    </lineage>
</organism>
<dbReference type="InterPro" id="IPR041715">
    <property type="entry name" value="HisRS-like_core"/>
</dbReference>
<evidence type="ECO:0000256" key="8">
    <source>
        <dbReference type="ARBA" id="ARBA00023146"/>
    </source>
</evidence>
<dbReference type="InterPro" id="IPR033656">
    <property type="entry name" value="HisRS_anticodon"/>
</dbReference>
<dbReference type="CDD" id="cd00773">
    <property type="entry name" value="HisRS-like_core"/>
    <property type="match status" value="1"/>
</dbReference>
<sequence length="426" mass="45580">MSKSGLSTFSAPKGVPDYVPPQSAEFVAVRDGLTRAARLAGYGHIELPIFEDTGLFARGVGESTDVVSKEMYTFADRGERSVTLRPEGTAGVMRAVIEHGLDRGQLPVKLSYAGPFFRYERPQAGRYRQLQQVGVEAIGVDDPALDAEVIAIADAGFRSLGLDGFRLEITSLGDDTCRPQYRERLQEFLFGLDLDEDTRRRAEINPLRVLDDKRPHVREMTADAPLMLDHLSESAKAHFDEVLAHLDALGVPYVVNPRMVRGLDYYTKTTFEFVHDGLGAQSGIGGGGRYDGLMAQLGGQPLSGIGYGLGVDRTILALAAEGKSAGNPARCEVFGVPLGAAAKTEMVKIAHALRAAGIRVDMVYGDRGIKGSMKAADRSGARIALVLGDEDLAAGTIAVKDLSNGEQTSVAMEDVVAQIGSILADA</sequence>
<feature type="binding site" evidence="11">
    <location>
        <begin position="87"/>
        <end position="89"/>
    </location>
    <ligand>
        <name>L-histidine</name>
        <dbReference type="ChEBI" id="CHEBI:57595"/>
    </ligand>
</feature>
<keyword evidence="8 10" id="KW-0030">Aminoacyl-tRNA synthetase</keyword>
<accession>A0AAE2WBB3</accession>
<comment type="catalytic activity">
    <reaction evidence="9 10">
        <text>tRNA(His) + L-histidine + ATP = L-histidyl-tRNA(His) + AMP + diphosphate + H(+)</text>
        <dbReference type="Rhea" id="RHEA:17313"/>
        <dbReference type="Rhea" id="RHEA-COMP:9665"/>
        <dbReference type="Rhea" id="RHEA-COMP:9689"/>
        <dbReference type="ChEBI" id="CHEBI:15378"/>
        <dbReference type="ChEBI" id="CHEBI:30616"/>
        <dbReference type="ChEBI" id="CHEBI:33019"/>
        <dbReference type="ChEBI" id="CHEBI:57595"/>
        <dbReference type="ChEBI" id="CHEBI:78442"/>
        <dbReference type="ChEBI" id="CHEBI:78527"/>
        <dbReference type="ChEBI" id="CHEBI:456215"/>
        <dbReference type="EC" id="6.1.1.21"/>
    </reaction>
</comment>
<keyword evidence="4 10" id="KW-0436">Ligase</keyword>
<evidence type="ECO:0000256" key="1">
    <source>
        <dbReference type="ARBA" id="ARBA00008226"/>
    </source>
</evidence>
<comment type="similarity">
    <text evidence="1 10">Belongs to the class-II aminoacyl-tRNA synthetase family.</text>
</comment>
<dbReference type="InterPro" id="IPR015807">
    <property type="entry name" value="His-tRNA-ligase"/>
</dbReference>
<evidence type="ECO:0000256" key="10">
    <source>
        <dbReference type="HAMAP-Rule" id="MF_00127"/>
    </source>
</evidence>
<dbReference type="NCBIfam" id="TIGR00442">
    <property type="entry name" value="hisS"/>
    <property type="match status" value="1"/>
</dbReference>
<keyword evidence="3 10" id="KW-0963">Cytoplasm</keyword>
<dbReference type="AlphaFoldDB" id="A0AAE2WBB3"/>
<evidence type="ECO:0000256" key="6">
    <source>
        <dbReference type="ARBA" id="ARBA00022840"/>
    </source>
</evidence>
<feature type="binding site" evidence="11">
    <location>
        <position position="136"/>
    </location>
    <ligand>
        <name>L-histidine</name>
        <dbReference type="ChEBI" id="CHEBI:57595"/>
    </ligand>
</feature>
<feature type="binding site" evidence="11">
    <location>
        <begin position="265"/>
        <end position="266"/>
    </location>
    <ligand>
        <name>L-histidine</name>
        <dbReference type="ChEBI" id="CHEBI:57595"/>
    </ligand>
</feature>
<dbReference type="PANTHER" id="PTHR43707:SF1">
    <property type="entry name" value="HISTIDINE--TRNA LIGASE, MITOCHONDRIAL-RELATED"/>
    <property type="match status" value="1"/>
</dbReference>
<dbReference type="PIRSF" id="PIRSF001549">
    <property type="entry name" value="His-tRNA_synth"/>
    <property type="match status" value="1"/>
</dbReference>
<keyword evidence="7 10" id="KW-0648">Protein biosynthesis</keyword>
<name>A0AAE2WBB3_RHOHA</name>
<feature type="binding site" evidence="11">
    <location>
        <position position="118"/>
    </location>
    <ligand>
        <name>L-histidine</name>
        <dbReference type="ChEBI" id="CHEBI:57595"/>
    </ligand>
</feature>
<dbReference type="InterPro" id="IPR004154">
    <property type="entry name" value="Anticodon-bd"/>
</dbReference>
<evidence type="ECO:0000256" key="11">
    <source>
        <dbReference type="PIRSR" id="PIRSR001549-1"/>
    </source>
</evidence>
<dbReference type="GO" id="GO:0004821">
    <property type="term" value="F:histidine-tRNA ligase activity"/>
    <property type="evidence" value="ECO:0007669"/>
    <property type="project" value="UniProtKB-UniRule"/>
</dbReference>
<gene>
    <name evidence="10" type="primary">hisS</name>
    <name evidence="13" type="ORF">GS551_23880</name>
</gene>
<dbReference type="InterPro" id="IPR006195">
    <property type="entry name" value="aa-tRNA-synth_II"/>
</dbReference>
<comment type="subunit">
    <text evidence="2 10">Homodimer.</text>
</comment>
<dbReference type="CDD" id="cd00859">
    <property type="entry name" value="HisRS_anticodon"/>
    <property type="match status" value="1"/>
</dbReference>
<protein>
    <recommendedName>
        <fullName evidence="10">Histidine--tRNA ligase</fullName>
        <ecNumber evidence="10">6.1.1.21</ecNumber>
    </recommendedName>
    <alternativeName>
        <fullName evidence="10">Histidyl-tRNA synthetase</fullName>
        <shortName evidence="10">HisRS</shortName>
    </alternativeName>
</protein>
<dbReference type="PROSITE" id="PS50862">
    <property type="entry name" value="AA_TRNA_LIGASE_II"/>
    <property type="match status" value="1"/>
</dbReference>
<evidence type="ECO:0000313" key="14">
    <source>
        <dbReference type="Proteomes" id="UP000706122"/>
    </source>
</evidence>
<evidence type="ECO:0000259" key="12">
    <source>
        <dbReference type="PROSITE" id="PS50862"/>
    </source>
</evidence>
<evidence type="ECO:0000256" key="9">
    <source>
        <dbReference type="ARBA" id="ARBA00047639"/>
    </source>
</evidence>
<dbReference type="SUPFAM" id="SSF52954">
    <property type="entry name" value="Class II aaRS ABD-related"/>
    <property type="match status" value="1"/>
</dbReference>
<dbReference type="GO" id="GO:0005737">
    <property type="term" value="C:cytoplasm"/>
    <property type="evidence" value="ECO:0007669"/>
    <property type="project" value="UniProtKB-SubCell"/>
</dbReference>
<keyword evidence="6 10" id="KW-0067">ATP-binding</keyword>
<dbReference type="HAMAP" id="MF_00127">
    <property type="entry name" value="His_tRNA_synth"/>
    <property type="match status" value="1"/>
</dbReference>
<dbReference type="GO" id="GO:0006427">
    <property type="term" value="P:histidyl-tRNA aminoacylation"/>
    <property type="evidence" value="ECO:0007669"/>
    <property type="project" value="UniProtKB-UniRule"/>
</dbReference>
<comment type="subcellular location">
    <subcellularLocation>
        <location evidence="10">Cytoplasm</location>
    </subcellularLocation>
</comment>
<dbReference type="Proteomes" id="UP000706122">
    <property type="component" value="Unassembled WGS sequence"/>
</dbReference>
<feature type="binding site" evidence="11">
    <location>
        <position position="261"/>
    </location>
    <ligand>
        <name>L-histidine</name>
        <dbReference type="ChEBI" id="CHEBI:57595"/>
    </ligand>
</feature>
<dbReference type="EMBL" id="WUYC01000011">
    <property type="protein sequence ID" value="MBM4717171.1"/>
    <property type="molecule type" value="Genomic_DNA"/>
</dbReference>
<dbReference type="Gene3D" id="3.40.50.800">
    <property type="entry name" value="Anticodon-binding domain"/>
    <property type="match status" value="1"/>
</dbReference>
<evidence type="ECO:0000256" key="2">
    <source>
        <dbReference type="ARBA" id="ARBA00011738"/>
    </source>
</evidence>
<dbReference type="InterPro" id="IPR045864">
    <property type="entry name" value="aa-tRNA-synth_II/BPL/LPL"/>
</dbReference>
<feature type="binding site" evidence="11">
    <location>
        <position position="132"/>
    </location>
    <ligand>
        <name>L-histidine</name>
        <dbReference type="ChEBI" id="CHEBI:57595"/>
    </ligand>
</feature>
<dbReference type="Pfam" id="PF03129">
    <property type="entry name" value="HGTP_anticodon"/>
    <property type="match status" value="1"/>
</dbReference>
<dbReference type="Pfam" id="PF13393">
    <property type="entry name" value="tRNA-synt_His"/>
    <property type="match status" value="1"/>
</dbReference>
<evidence type="ECO:0000256" key="7">
    <source>
        <dbReference type="ARBA" id="ARBA00022917"/>
    </source>
</evidence>
<proteinExistence type="inferred from homology"/>
<dbReference type="EC" id="6.1.1.21" evidence="10"/>
<dbReference type="InterPro" id="IPR004516">
    <property type="entry name" value="HisRS/HisZ"/>
</dbReference>
<comment type="caution">
    <text evidence="13">The sequence shown here is derived from an EMBL/GenBank/DDBJ whole genome shotgun (WGS) entry which is preliminary data.</text>
</comment>
<evidence type="ECO:0000256" key="3">
    <source>
        <dbReference type="ARBA" id="ARBA00022490"/>
    </source>
</evidence>
<keyword evidence="5 10" id="KW-0547">Nucleotide-binding</keyword>
<dbReference type="SUPFAM" id="SSF55681">
    <property type="entry name" value="Class II aaRS and biotin synthetases"/>
    <property type="match status" value="1"/>
</dbReference>
<dbReference type="InterPro" id="IPR036621">
    <property type="entry name" value="Anticodon-bd_dom_sf"/>
</dbReference>
<evidence type="ECO:0000256" key="5">
    <source>
        <dbReference type="ARBA" id="ARBA00022741"/>
    </source>
</evidence>
<evidence type="ECO:0000256" key="4">
    <source>
        <dbReference type="ARBA" id="ARBA00022598"/>
    </source>
</evidence>
<dbReference type="RefSeq" id="WP_064078293.1">
    <property type="nucleotide sequence ID" value="NZ_AP025544.1"/>
</dbReference>
<dbReference type="PANTHER" id="PTHR43707">
    <property type="entry name" value="HISTIDYL-TRNA SYNTHETASE"/>
    <property type="match status" value="1"/>
</dbReference>
<reference evidence="13" key="1">
    <citation type="submission" date="2019-11" db="EMBL/GenBank/DDBJ databases">
        <title>Spread of Macrolides and rifampicin resistant Rhodococcus equi in clinical isolates in the USA.</title>
        <authorList>
            <person name="Alvarez-Narvaez S."/>
            <person name="Huber L."/>
            <person name="Cohen N.D."/>
            <person name="Slovis N."/>
            <person name="Greiter M."/>
            <person name="Giguere S."/>
            <person name="Hart K."/>
        </authorList>
    </citation>
    <scope>NUCLEOTIDE SEQUENCE</scope>
    <source>
        <strain evidence="13">Lh_5</strain>
    </source>
</reference>
<feature type="domain" description="Aminoacyl-transfer RNA synthetases class-II family profile" evidence="12">
    <location>
        <begin position="37"/>
        <end position="328"/>
    </location>
</feature>
<dbReference type="Gene3D" id="3.30.930.10">
    <property type="entry name" value="Bira Bifunctional Protein, Domain 2"/>
    <property type="match status" value="1"/>
</dbReference>